<gene>
    <name evidence="3" type="ORF">GMARGA_LOCUS9268</name>
</gene>
<keyword evidence="4" id="KW-1185">Reference proteome</keyword>
<accession>A0ABN7URV6</accession>
<proteinExistence type="predicted"/>
<feature type="compositionally biased region" description="Basic and acidic residues" evidence="2">
    <location>
        <begin position="462"/>
        <end position="471"/>
    </location>
</feature>
<organism evidence="3 4">
    <name type="scientific">Gigaspora margarita</name>
    <dbReference type="NCBI Taxonomy" id="4874"/>
    <lineage>
        <taxon>Eukaryota</taxon>
        <taxon>Fungi</taxon>
        <taxon>Fungi incertae sedis</taxon>
        <taxon>Mucoromycota</taxon>
        <taxon>Glomeromycotina</taxon>
        <taxon>Glomeromycetes</taxon>
        <taxon>Diversisporales</taxon>
        <taxon>Gigasporaceae</taxon>
        <taxon>Gigaspora</taxon>
    </lineage>
</organism>
<dbReference type="Proteomes" id="UP000789901">
    <property type="component" value="Unassembled WGS sequence"/>
</dbReference>
<feature type="coiled-coil region" evidence="1">
    <location>
        <begin position="282"/>
        <end position="338"/>
    </location>
</feature>
<sequence length="488" mass="55271">MEPRKESGGLVKYVIPSLNNSHIQNRIFDTSIDIEVKKIKKIHLDRVRTILNDIRDKNDLADLPDLPVDYTEFSANIDNLPGDDALPTGYKKIDVINFYNARRQRLVDKEFINDFRAVGEEATNFAKATINTYTSHGQTDTDLDALIINRKELDKVNDIIKQIKNAKSLSDLPAETDIDATKYLENKVPTTKNHVAIKNQIKDKKAQLGQDAAEITARNNAIQAKNRLITLINEAKIQPDLTDIEAELNKKPVVSSSELKNSDYKTEMINLVRNDSQRTTQKQEIIKKINQIRENKLEAVRQIISQAQNIFNKDAATKEELEKVINDLKILANASQDKAENKKLLIDLETKLSKITPPDPEKEEPKDPGIPTPPSSPISQEEVEKYGAEFANLKPTQQEGRKTIFHYDKNEAKKQARADLAYHEEHECGNNLEKPKIAIYFSPNQGGNEHADLTYAEKINESELTLEKDNQGEIYQEQAKPTDNKSVG</sequence>
<evidence type="ECO:0000313" key="4">
    <source>
        <dbReference type="Proteomes" id="UP000789901"/>
    </source>
</evidence>
<reference evidence="3 4" key="1">
    <citation type="submission" date="2021-06" db="EMBL/GenBank/DDBJ databases">
        <authorList>
            <person name="Kallberg Y."/>
            <person name="Tangrot J."/>
            <person name="Rosling A."/>
        </authorList>
    </citation>
    <scope>NUCLEOTIDE SEQUENCE [LARGE SCALE GENOMIC DNA]</scope>
    <source>
        <strain evidence="3 4">120-4 pot B 10/14</strain>
    </source>
</reference>
<evidence type="ECO:0000313" key="3">
    <source>
        <dbReference type="EMBL" id="CAG8649271.1"/>
    </source>
</evidence>
<feature type="region of interest" description="Disordered" evidence="2">
    <location>
        <begin position="353"/>
        <end position="382"/>
    </location>
</feature>
<protein>
    <submittedName>
        <fullName evidence="3">39432_t:CDS:1</fullName>
    </submittedName>
</protein>
<dbReference type="EMBL" id="CAJVQB010004928">
    <property type="protein sequence ID" value="CAG8649271.1"/>
    <property type="molecule type" value="Genomic_DNA"/>
</dbReference>
<evidence type="ECO:0000256" key="1">
    <source>
        <dbReference type="SAM" id="Coils"/>
    </source>
</evidence>
<evidence type="ECO:0000256" key="2">
    <source>
        <dbReference type="SAM" id="MobiDB-lite"/>
    </source>
</evidence>
<feature type="region of interest" description="Disordered" evidence="2">
    <location>
        <begin position="462"/>
        <end position="488"/>
    </location>
</feature>
<name>A0ABN7URV6_GIGMA</name>
<comment type="caution">
    <text evidence="3">The sequence shown here is derived from an EMBL/GenBank/DDBJ whole genome shotgun (WGS) entry which is preliminary data.</text>
</comment>
<keyword evidence="1" id="KW-0175">Coiled coil</keyword>
<feature type="compositionally biased region" description="Polar residues" evidence="2">
    <location>
        <begin position="479"/>
        <end position="488"/>
    </location>
</feature>